<evidence type="ECO:0000313" key="3">
    <source>
        <dbReference type="EMBL" id="SNS56425.1"/>
    </source>
</evidence>
<keyword evidence="1" id="KW-0472">Membrane</keyword>
<dbReference type="GO" id="GO:0016020">
    <property type="term" value="C:membrane"/>
    <property type="evidence" value="ECO:0007669"/>
    <property type="project" value="TreeGrafter"/>
</dbReference>
<feature type="transmembrane region" description="Helical" evidence="1">
    <location>
        <begin position="239"/>
        <end position="260"/>
    </location>
</feature>
<dbReference type="InterPro" id="IPR002656">
    <property type="entry name" value="Acyl_transf_3_dom"/>
</dbReference>
<feature type="transmembrane region" description="Helical" evidence="1">
    <location>
        <begin position="269"/>
        <end position="290"/>
    </location>
</feature>
<feature type="transmembrane region" description="Helical" evidence="1">
    <location>
        <begin position="71"/>
        <end position="89"/>
    </location>
</feature>
<keyword evidence="4" id="KW-1185">Reference proteome</keyword>
<dbReference type="RefSeq" id="WP_089355429.1">
    <property type="nucleotide sequence ID" value="NZ_FZPD01000001.1"/>
</dbReference>
<feature type="transmembrane region" description="Helical" evidence="1">
    <location>
        <begin position="117"/>
        <end position="134"/>
    </location>
</feature>
<protein>
    <submittedName>
        <fullName evidence="3">Peptidoglycan/LPS O-acetylase OafA/YrhL, contains acyltransferase and SGNH-hydrolase domains</fullName>
    </submittedName>
</protein>
<evidence type="ECO:0000259" key="2">
    <source>
        <dbReference type="Pfam" id="PF01757"/>
    </source>
</evidence>
<feature type="transmembrane region" description="Helical" evidence="1">
    <location>
        <begin position="362"/>
        <end position="386"/>
    </location>
</feature>
<accession>A0A239FI07</accession>
<keyword evidence="1" id="KW-0812">Transmembrane</keyword>
<organism evidence="3 4">
    <name type="scientific">Ekhidna lutea</name>
    <dbReference type="NCBI Taxonomy" id="447679"/>
    <lineage>
        <taxon>Bacteria</taxon>
        <taxon>Pseudomonadati</taxon>
        <taxon>Bacteroidota</taxon>
        <taxon>Cytophagia</taxon>
        <taxon>Cytophagales</taxon>
        <taxon>Reichenbachiellaceae</taxon>
        <taxon>Ekhidna</taxon>
    </lineage>
</organism>
<feature type="domain" description="Acyltransferase 3" evidence="2">
    <location>
        <begin position="23"/>
        <end position="380"/>
    </location>
</feature>
<keyword evidence="3" id="KW-0378">Hydrolase</keyword>
<feature type="transmembrane region" description="Helical" evidence="1">
    <location>
        <begin position="155"/>
        <end position="174"/>
    </location>
</feature>
<dbReference type="GO" id="GO:0016787">
    <property type="term" value="F:hydrolase activity"/>
    <property type="evidence" value="ECO:0007669"/>
    <property type="project" value="UniProtKB-KW"/>
</dbReference>
<dbReference type="Pfam" id="PF01757">
    <property type="entry name" value="Acyl_transf_3"/>
    <property type="match status" value="1"/>
</dbReference>
<dbReference type="GO" id="GO:0016747">
    <property type="term" value="F:acyltransferase activity, transferring groups other than amino-acyl groups"/>
    <property type="evidence" value="ECO:0007669"/>
    <property type="project" value="InterPro"/>
</dbReference>
<sequence>MNIKSFLKNNFQRQTSSGKKFIEEIDGLRFFAIAPVVVHHLAERVIRQMRLKEESNHFDEFIFELIPSGPLGVELFFIISGFVISLPLLKSWLNGNSVKQAFSYWKYFKRRLTRLEPPYVLVMVVGLLAIIFITNSGSDSFTSGTRSFSKSSISIYESFIASILYLHGLVFLSYPRINPPAWSLEIEFQFYVVAPFILFFIFYLVKIFNGRLSFYFILGLILILLKAIVYFLVPEVYHKFLVTNYIEFFFLGFVLCYLYLQGIFNRKSYLVSSLQFICGLLVFLITDFYLKESDSLLLEFLKIGGMLIFFTGVLSGGIGKKIASNTWIVTIGGMCYSIYLIHLLLLQVGVSQFFNLGYNQESFIANLGITGLIGLPIILITSAIFFKIIEQPCMNPHWISDLKSFLKKNFLNKQS</sequence>
<dbReference type="OrthoDB" id="290051at2"/>
<dbReference type="InterPro" id="IPR050879">
    <property type="entry name" value="Acyltransferase_3"/>
</dbReference>
<gene>
    <name evidence="3" type="ORF">SAMN05421640_0677</name>
</gene>
<dbReference type="GO" id="GO:0000271">
    <property type="term" value="P:polysaccharide biosynthetic process"/>
    <property type="evidence" value="ECO:0007669"/>
    <property type="project" value="TreeGrafter"/>
</dbReference>
<dbReference type="AlphaFoldDB" id="A0A239FI07"/>
<dbReference type="PANTHER" id="PTHR23028:SF53">
    <property type="entry name" value="ACYL_TRANSF_3 DOMAIN-CONTAINING PROTEIN"/>
    <property type="match status" value="1"/>
</dbReference>
<keyword evidence="3" id="KW-0012">Acyltransferase</keyword>
<reference evidence="3 4" key="1">
    <citation type="submission" date="2017-06" db="EMBL/GenBank/DDBJ databases">
        <authorList>
            <person name="Kim H.J."/>
            <person name="Triplett B.A."/>
        </authorList>
    </citation>
    <scope>NUCLEOTIDE SEQUENCE [LARGE SCALE GENOMIC DNA]</scope>
    <source>
        <strain evidence="3 4">DSM 19307</strain>
    </source>
</reference>
<feature type="transmembrane region" description="Helical" evidence="1">
    <location>
        <begin position="186"/>
        <end position="205"/>
    </location>
</feature>
<evidence type="ECO:0000313" key="4">
    <source>
        <dbReference type="Proteomes" id="UP000198393"/>
    </source>
</evidence>
<feature type="transmembrane region" description="Helical" evidence="1">
    <location>
        <begin position="296"/>
        <end position="315"/>
    </location>
</feature>
<feature type="transmembrane region" description="Helical" evidence="1">
    <location>
        <begin position="212"/>
        <end position="233"/>
    </location>
</feature>
<proteinExistence type="predicted"/>
<name>A0A239FI07_EKHLU</name>
<evidence type="ECO:0000256" key="1">
    <source>
        <dbReference type="SAM" id="Phobius"/>
    </source>
</evidence>
<keyword evidence="1" id="KW-1133">Transmembrane helix</keyword>
<feature type="transmembrane region" description="Helical" evidence="1">
    <location>
        <begin position="327"/>
        <end position="350"/>
    </location>
</feature>
<dbReference type="PANTHER" id="PTHR23028">
    <property type="entry name" value="ACETYLTRANSFERASE"/>
    <property type="match status" value="1"/>
</dbReference>
<dbReference type="EMBL" id="FZPD01000001">
    <property type="protein sequence ID" value="SNS56425.1"/>
    <property type="molecule type" value="Genomic_DNA"/>
</dbReference>
<keyword evidence="3" id="KW-0808">Transferase</keyword>
<dbReference type="Proteomes" id="UP000198393">
    <property type="component" value="Unassembled WGS sequence"/>
</dbReference>